<evidence type="ECO:0000313" key="3">
    <source>
        <dbReference type="Proteomes" id="UP000002791"/>
    </source>
</evidence>
<dbReference type="STRING" id="882082.SaccyDRAFT_2161"/>
<dbReference type="InterPro" id="IPR005543">
    <property type="entry name" value="PASTA_dom"/>
</dbReference>
<protein>
    <recommendedName>
        <fullName evidence="1">PASTA domain-containing protein</fullName>
    </recommendedName>
</protein>
<reference evidence="2 3" key="1">
    <citation type="submission" date="2011-11" db="EMBL/GenBank/DDBJ databases">
        <title>The Noncontiguous Finished sequence of Saccharomonospora cyanea NA-134.</title>
        <authorList>
            <consortium name="US DOE Joint Genome Institute"/>
            <person name="Lucas S."/>
            <person name="Han J."/>
            <person name="Lapidus A."/>
            <person name="Cheng J.-F."/>
            <person name="Goodwin L."/>
            <person name="Pitluck S."/>
            <person name="Peters L."/>
            <person name="Ovchinnikova G."/>
            <person name="Lu M."/>
            <person name="Detter J.C."/>
            <person name="Han C."/>
            <person name="Tapia R."/>
            <person name="Land M."/>
            <person name="Hauser L."/>
            <person name="Kyrpides N."/>
            <person name="Ivanova N."/>
            <person name="Pagani I."/>
            <person name="Brambilla E.-M."/>
            <person name="Klenk H.-P."/>
            <person name="Woyke T."/>
        </authorList>
    </citation>
    <scope>NUCLEOTIDE SEQUENCE [LARGE SCALE GENOMIC DNA]</scope>
    <source>
        <strain evidence="2 3">NA-134</strain>
    </source>
</reference>
<name>H5XNI9_9PSEU</name>
<dbReference type="Gene3D" id="3.30.10.20">
    <property type="match status" value="1"/>
</dbReference>
<dbReference type="AlphaFoldDB" id="H5XNI9"/>
<dbReference type="PROSITE" id="PS51178">
    <property type="entry name" value="PASTA"/>
    <property type="match status" value="1"/>
</dbReference>
<keyword evidence="3" id="KW-1185">Reference proteome</keyword>
<organism evidence="2 3">
    <name type="scientific">Saccharomonospora cyanea NA-134</name>
    <dbReference type="NCBI Taxonomy" id="882082"/>
    <lineage>
        <taxon>Bacteria</taxon>
        <taxon>Bacillati</taxon>
        <taxon>Actinomycetota</taxon>
        <taxon>Actinomycetes</taxon>
        <taxon>Pseudonocardiales</taxon>
        <taxon>Pseudonocardiaceae</taxon>
        <taxon>Saccharomonospora</taxon>
    </lineage>
</organism>
<proteinExistence type="predicted"/>
<sequence length="142" mass="14774">MFVSDTSRNLAIGVGAVVVLAVIGTVTNGGEGEVKTTTASADTNIAADIGSGFEETSEAPSTAEVPDVEGELLSTAYGELGDAGFRDVEVVPVDGHAVAINYANWKVVEQTPTGRRDTDTEIRLKVVKTDEAESSFCFDGDC</sequence>
<evidence type="ECO:0000313" key="2">
    <source>
        <dbReference type="EMBL" id="EHR61050.1"/>
    </source>
</evidence>
<dbReference type="Proteomes" id="UP000002791">
    <property type="component" value="Chromosome"/>
</dbReference>
<dbReference type="HOGENOM" id="CLU_1814417_0_0_11"/>
<accession>H5XNI9</accession>
<dbReference type="RefSeq" id="WP_005456035.1">
    <property type="nucleotide sequence ID" value="NZ_CM001440.1"/>
</dbReference>
<dbReference type="EMBL" id="CM001440">
    <property type="protein sequence ID" value="EHR61050.1"/>
    <property type="molecule type" value="Genomic_DNA"/>
</dbReference>
<evidence type="ECO:0000259" key="1">
    <source>
        <dbReference type="PROSITE" id="PS51178"/>
    </source>
</evidence>
<gene>
    <name evidence="2" type="ORF">SaccyDRAFT_2161</name>
</gene>
<feature type="domain" description="PASTA" evidence="1">
    <location>
        <begin position="59"/>
        <end position="128"/>
    </location>
</feature>